<dbReference type="NCBIfam" id="TIGR00756">
    <property type="entry name" value="PPR"/>
    <property type="match status" value="2"/>
</dbReference>
<dbReference type="GO" id="GO:0005739">
    <property type="term" value="C:mitochondrion"/>
    <property type="evidence" value="ECO:0007669"/>
    <property type="project" value="TreeGrafter"/>
</dbReference>
<reference evidence="2 3" key="1">
    <citation type="submission" date="2023-10" db="EMBL/GenBank/DDBJ databases">
        <title>Genomes of two closely related lineages of the louse Polyplax serrata with different host specificities.</title>
        <authorList>
            <person name="Martinu J."/>
            <person name="Tarabai H."/>
            <person name="Stefka J."/>
            <person name="Hypsa V."/>
        </authorList>
    </citation>
    <scope>NUCLEOTIDE SEQUENCE [LARGE SCALE GENOMIC DNA]</scope>
    <source>
        <strain evidence="2">HR10_N</strain>
    </source>
</reference>
<dbReference type="Pfam" id="PF01535">
    <property type="entry name" value="PPR"/>
    <property type="match status" value="1"/>
</dbReference>
<feature type="repeat" description="PPR" evidence="1">
    <location>
        <begin position="210"/>
        <end position="244"/>
    </location>
</feature>
<name>A0AAN8PJH5_POLSC</name>
<dbReference type="Gene3D" id="1.25.40.10">
    <property type="entry name" value="Tetratricopeptide repeat domain"/>
    <property type="match status" value="1"/>
</dbReference>
<organism evidence="2 3">
    <name type="scientific">Polyplax serrata</name>
    <name type="common">Common mouse louse</name>
    <dbReference type="NCBI Taxonomy" id="468196"/>
    <lineage>
        <taxon>Eukaryota</taxon>
        <taxon>Metazoa</taxon>
        <taxon>Ecdysozoa</taxon>
        <taxon>Arthropoda</taxon>
        <taxon>Hexapoda</taxon>
        <taxon>Insecta</taxon>
        <taxon>Pterygota</taxon>
        <taxon>Neoptera</taxon>
        <taxon>Paraneoptera</taxon>
        <taxon>Psocodea</taxon>
        <taxon>Troctomorpha</taxon>
        <taxon>Phthiraptera</taxon>
        <taxon>Anoplura</taxon>
        <taxon>Polyplacidae</taxon>
        <taxon>Polyplax</taxon>
    </lineage>
</organism>
<evidence type="ECO:0000313" key="3">
    <source>
        <dbReference type="Proteomes" id="UP001372834"/>
    </source>
</evidence>
<dbReference type="InterPro" id="IPR011990">
    <property type="entry name" value="TPR-like_helical_dom_sf"/>
</dbReference>
<dbReference type="Proteomes" id="UP001372834">
    <property type="component" value="Unassembled WGS sequence"/>
</dbReference>
<sequence>MAFILRIANSISTCWLFAPKFNLLHNEIREFRCRILPSTAIPPFKYRKFSTPTPYIMTESKLQHFIAQLDMDVRNRKRINVSDIEHILTGLKYWKNINYHHSLILLRSCGSMCVSLNPKDRTDLTHRVLSLIEESGCNVDISHYNTLLATYLQNEYQFSPDDFLNLLTEKGLQPNKVTYHRLLKAYCQQGNISGASQILQKMKTEQISINEDVFNSLIYGHCQIGDMQGAAVVIDLMKSKDVLPTCETYVNLISGYAKEHDTEKILNIIDDCENKNLIFADDDLLRVVYFLAVNNNREIVYKLLEKLKKKTGYNSLAKMWILRLLDKNEDLIAIEVFCTLLSRKQNDGKLDNGKFLIEYIVKYRTPEKILENCKILADKGVLMNPLSSALREILTTEDTSKALNFFACMKKKTLPVRGHYFWPFIIKASQEGNKKMLQTLKKMHNLGIKCCQYTADKIVFPNYKFGTEWINQLDELHNVGISKQHLSARLLCNFLNEGNLNDAETIAKTMPISVKYSTYISSFADFLKKTRNVEFLVNLMYCIIHDIHENSLTNDNEGTFDFENDVKSQGNVEVTREMNFVTQVICCVAAVVDEELFVLFLQKLLEKNMKMSPHGVKTLQVRFPSDTVEKLLRQLMETNLQCKLDESLLKVKKRDHQNLQDSQNVLNELSFIIGLLFNENVDKAVKNMTNFLNRQPVPNFTVDHSKKFRVFLRKLADSGNPHIVQQIFDKGVNVKIVNVMNFYPVVHAYLIRNELEEATKVFCKNVLETGCTSSWSPILSKIIENENAELLQKITDTLTKVKNEEFSLSALLYQFSCSGKDKEVTKLLSTMNITQTCIHDTCSWLSKENQIKGLETLLRAGRNLSYHNKMAVYTGLLLTYINAQETSKVNDLWLHMEQENIYPTQFFLKRIKEYFERINVTFPFTTKEDGETNELQQQLHVQNPMV</sequence>
<dbReference type="InterPro" id="IPR002885">
    <property type="entry name" value="PPR_rpt"/>
</dbReference>
<dbReference type="PANTHER" id="PTHR46669">
    <property type="entry name" value="LEUCINE-RICH PPR MOTIF-CONTAINING PROTEIN, MITOCHONDRIAL"/>
    <property type="match status" value="1"/>
</dbReference>
<comment type="caution">
    <text evidence="2">The sequence shown here is derived from an EMBL/GenBank/DDBJ whole genome shotgun (WGS) entry which is preliminary data.</text>
</comment>
<dbReference type="PROSITE" id="PS51375">
    <property type="entry name" value="PPR"/>
    <property type="match status" value="2"/>
</dbReference>
<dbReference type="Pfam" id="PF13812">
    <property type="entry name" value="PPR_3"/>
    <property type="match status" value="1"/>
</dbReference>
<dbReference type="GO" id="GO:0005634">
    <property type="term" value="C:nucleus"/>
    <property type="evidence" value="ECO:0007669"/>
    <property type="project" value="TreeGrafter"/>
</dbReference>
<gene>
    <name evidence="2" type="ORF">RUM43_009639</name>
</gene>
<proteinExistence type="predicted"/>
<evidence type="ECO:0000313" key="2">
    <source>
        <dbReference type="EMBL" id="KAK6635987.1"/>
    </source>
</evidence>
<dbReference type="GO" id="GO:0070129">
    <property type="term" value="P:regulation of mitochondrial translation"/>
    <property type="evidence" value="ECO:0007669"/>
    <property type="project" value="TreeGrafter"/>
</dbReference>
<dbReference type="InterPro" id="IPR033490">
    <property type="entry name" value="LRP130"/>
</dbReference>
<dbReference type="GO" id="GO:0003730">
    <property type="term" value="F:mRNA 3'-UTR binding"/>
    <property type="evidence" value="ECO:0007669"/>
    <property type="project" value="TreeGrafter"/>
</dbReference>
<accession>A0AAN8PJH5</accession>
<feature type="repeat" description="PPR" evidence="1">
    <location>
        <begin position="175"/>
        <end position="209"/>
    </location>
</feature>
<evidence type="ECO:0000256" key="1">
    <source>
        <dbReference type="PROSITE-ProRule" id="PRU00708"/>
    </source>
</evidence>
<dbReference type="AlphaFoldDB" id="A0AAN8PJH5"/>
<dbReference type="PANTHER" id="PTHR46669:SF1">
    <property type="entry name" value="LEUCINE-RICH PPR MOTIF-CONTAINING PROTEIN, MITOCHONDRIAL"/>
    <property type="match status" value="1"/>
</dbReference>
<dbReference type="EMBL" id="JAWJWE010000004">
    <property type="protein sequence ID" value="KAK6635987.1"/>
    <property type="molecule type" value="Genomic_DNA"/>
</dbReference>
<evidence type="ECO:0008006" key="4">
    <source>
        <dbReference type="Google" id="ProtNLM"/>
    </source>
</evidence>
<protein>
    <recommendedName>
        <fullName evidence="4">Leucine-rich PPR motif-containing protein, mitochondrial</fullName>
    </recommendedName>
</protein>